<dbReference type="Gene3D" id="1.50.10.20">
    <property type="match status" value="1"/>
</dbReference>
<dbReference type="Pfam" id="PF07678">
    <property type="entry name" value="TED_complement"/>
    <property type="match status" value="1"/>
</dbReference>
<dbReference type="SMART" id="SM01360">
    <property type="entry name" value="A2M"/>
    <property type="match status" value="1"/>
</dbReference>
<organism evidence="12">
    <name type="scientific">Ammothea sp. RS-2014</name>
    <dbReference type="NCBI Taxonomy" id="1569307"/>
    <lineage>
        <taxon>Eukaryota</taxon>
        <taxon>Metazoa</taxon>
        <taxon>Ecdysozoa</taxon>
        <taxon>Arthropoda</taxon>
        <taxon>Chelicerata</taxon>
        <taxon>Pycnogonida</taxon>
        <taxon>Pantopoda</taxon>
        <taxon>Ammotheidae</taxon>
        <taxon>Ammothea</taxon>
    </lineage>
</organism>
<keyword evidence="3" id="KW-1015">Disulfide bond</keyword>
<dbReference type="InterPro" id="IPR011625">
    <property type="entry name" value="A2M_N_BRD"/>
</dbReference>
<dbReference type="Gene3D" id="2.60.40.2950">
    <property type="match status" value="1"/>
</dbReference>
<dbReference type="Pfam" id="PF00207">
    <property type="entry name" value="A2M"/>
    <property type="match status" value="1"/>
</dbReference>
<evidence type="ECO:0000256" key="3">
    <source>
        <dbReference type="ARBA" id="ARBA00023157"/>
    </source>
</evidence>
<evidence type="ECO:0000256" key="8">
    <source>
        <dbReference type="SAM" id="SignalP"/>
    </source>
</evidence>
<dbReference type="InterPro" id="IPR002890">
    <property type="entry name" value="MG2"/>
</dbReference>
<dbReference type="GO" id="GO:0005615">
    <property type="term" value="C:extracellular space"/>
    <property type="evidence" value="ECO:0007669"/>
    <property type="project" value="InterPro"/>
</dbReference>
<sequence length="1465" mass="163862">MTLAIIIIFIFLYPSVESQGYYTVVAPKVLRPDTRYHIGVSIYNTTSTVHVAVQLTGNLRVSSELDVRGGDTGLVTFQIGNWSAGVYKLEVVGSRGLDFRNSTEIKFVARSLNVFIQTDKSVYRSSQKVQFRAIILDKSLWPRRTAVEIYITDADGNRVKHYRGLNARLGLVSEELQLPDQPVLGVWIIHVVASGQEYKKSFSVAEYVLPGFYVKVKLSPSFVTYDNPLVRATVSATYNYGKPVKGTVTLTVIPKHRTTSISVRPLDSYQTILPLNKEVTHEINVRRVLNLITDNLKREIEFMAIVEEELTGRRYNGSNSIFIYNDPVKLELIKTSQSFKPGLVYKAFLKVSRQDNTPLNLPNGALTLKYAYNYKPGSTRSDRYRIPTNGLIELNFFPPLSKDTVTIFTKADFNGKEYDLAYVDKAYSPSNTYMQITLNTPFPQVDQEVEVLVNCTSQLPQYVYQVIARGNILRTRSVRPPGGNSHSFKVQMTDNMAPLVRIVVYFTRDDGEIVADGLSLDLEKIFENQISFTAGPGVLRPREKVRISLNTDPNSMVGLMGIDQRNLVLDPGNDITQNDVIRSLEGFDSGKKDSDQQMILQLPVRRGRALFYPGSLSAASVFDDAGVTVMSNGIVNSFDRRKSKSAPPGEGVYDFKIVPFGAARPPDTPQRPRTPFINIDLPPTWLWWNRTVGSDGSASLESHVPENMTSWIISAFSISPTNGLALAQNSAKVTVFERFFVKLILPHSVILGETLSVQVVVFNYNDRPAQVEVTMENKGGFEFTTVEDDPSIRRATRMRKATTVPAQEGKATYFMIKPNRLGYIDIKVFARSSFAGDGAQDKLLVKPTGGPQYFNRPILIDRRSAGGEPLSVDVELNIPRTVIRGSEKIEVTAIADVMGPVIENLGDLLRIPRGCGEQNMVNFVPNILVINYLKGNNRLANDIYSKAIGNIGTGYLRELTYKHDDGSFSSFGRTDNSGSTWLTAFVLKTFKQAKEHIPDMIDDEVVKAAMSWLSKQLQFNGTFAEPGSVLNKELQGGAKQGLPLTAYVLIALHENREYYDSVAGALDSARQAQSSLEQNYASIDDTYTLAIISYALQLVNSPRRDAAFQQLASRARFGEETMYWSANVRKPNNPEEVFHLPSSSDIEMTSYALMTYTLRGDISTSLRIMKWLVERRNSLGGFTSTQDTVIGIQALTMLTNNLNIRGSNLEITYSYNENADHNNTFPIRKKINVNDQNSLNMQSRTLPVTVRKVRISAEGRGIAMVQVSWSFNLKVSAPNPSFGLNPLVDKVSTKGYLQVSSCINYIPEGESGMAVMEFYAPSGYVVDRSSLSSIRQESIIKRVETYDDETMVAIYFDKIGKEPVCPTVSAYRVHRVANQQQKPVVVYDYYNRAQIARVFYRLAHVTKKEEICDGYECDKSNTRRNDASVDQRDKNSSVSLNSFSNILILTQVLTFLTFQVLKSIV</sequence>
<dbReference type="Pfam" id="PF17791">
    <property type="entry name" value="MG3"/>
    <property type="match status" value="1"/>
</dbReference>
<dbReference type="InterPro" id="IPR011626">
    <property type="entry name" value="Alpha-macroglobulin_TED"/>
</dbReference>
<dbReference type="SUPFAM" id="SSF49410">
    <property type="entry name" value="Alpha-macroglobulin receptor domain"/>
    <property type="match status" value="1"/>
</dbReference>
<gene>
    <name evidence="12" type="primary">TEP</name>
</gene>
<reference evidence="12" key="1">
    <citation type="journal article" date="2015" name="Dev. Comp. Immunol.">
        <title>Evolution of the complement system in protostomes revealed by de novo transcriptome analysis of six species of Arthropoda.</title>
        <authorList>
            <person name="Sekiguchi R."/>
            <person name="Nonaka M."/>
        </authorList>
    </citation>
    <scope>NUCLEOTIDE SEQUENCE</scope>
</reference>
<evidence type="ECO:0000259" key="10">
    <source>
        <dbReference type="SMART" id="SM01360"/>
    </source>
</evidence>
<dbReference type="Pfam" id="PF01835">
    <property type="entry name" value="MG2"/>
    <property type="match status" value="1"/>
</dbReference>
<dbReference type="SMART" id="SM01419">
    <property type="entry name" value="Thiol-ester_cl"/>
    <property type="match status" value="1"/>
</dbReference>
<evidence type="ECO:0000256" key="6">
    <source>
        <dbReference type="ARBA" id="ARBA00063781"/>
    </source>
</evidence>
<dbReference type="InterPro" id="IPR050473">
    <property type="entry name" value="A2M/Complement_sys"/>
</dbReference>
<dbReference type="PANTHER" id="PTHR11412">
    <property type="entry name" value="MACROGLOBULIN / COMPLEMENT"/>
    <property type="match status" value="1"/>
</dbReference>
<dbReference type="Gene3D" id="2.60.120.1540">
    <property type="match status" value="1"/>
</dbReference>
<dbReference type="Gene3D" id="2.60.40.1940">
    <property type="match status" value="1"/>
</dbReference>
<evidence type="ECO:0000313" key="12">
    <source>
        <dbReference type="EMBL" id="BAR45605.1"/>
    </source>
</evidence>
<dbReference type="Gene3D" id="2.20.130.20">
    <property type="match status" value="1"/>
</dbReference>
<dbReference type="SMART" id="SM01361">
    <property type="entry name" value="A2M_recep"/>
    <property type="match status" value="1"/>
</dbReference>
<dbReference type="FunFam" id="2.60.40.1930:FF:000001">
    <property type="entry name" value="CD109 isoform 3"/>
    <property type="match status" value="1"/>
</dbReference>
<evidence type="ECO:0000259" key="9">
    <source>
        <dbReference type="SMART" id="SM01359"/>
    </source>
</evidence>
<comment type="function">
    <text evidence="5">Binds covalently through a thioester bond to the pathogen surface resulting in pathogen clearance.</text>
</comment>
<dbReference type="SUPFAM" id="SSF48239">
    <property type="entry name" value="Terpenoid cyclases/Protein prenyltransferases"/>
    <property type="match status" value="1"/>
</dbReference>
<feature type="domain" description="Alpha-2-macroglobulin" evidence="10">
    <location>
        <begin position="684"/>
        <end position="775"/>
    </location>
</feature>
<feature type="domain" description="Alpha-macroglobulin receptor-binding" evidence="11">
    <location>
        <begin position="1311"/>
        <end position="1400"/>
    </location>
</feature>
<dbReference type="EMBL" id="LC009026">
    <property type="protein sequence ID" value="BAR45605.1"/>
    <property type="molecule type" value="mRNA"/>
</dbReference>
<dbReference type="InterPro" id="IPR019742">
    <property type="entry name" value="MacrogloblnA2_CS"/>
</dbReference>
<dbReference type="GO" id="GO:0004866">
    <property type="term" value="F:endopeptidase inhibitor activity"/>
    <property type="evidence" value="ECO:0007669"/>
    <property type="project" value="InterPro"/>
</dbReference>
<dbReference type="Gene3D" id="2.60.40.1930">
    <property type="match status" value="2"/>
</dbReference>
<dbReference type="CDD" id="cd02897">
    <property type="entry name" value="A2M_2"/>
    <property type="match status" value="1"/>
</dbReference>
<dbReference type="InterPro" id="IPR008930">
    <property type="entry name" value="Terpenoid_cyclase/PrenylTrfase"/>
</dbReference>
<dbReference type="Gene3D" id="2.60.40.690">
    <property type="entry name" value="Alpha-macroglobulin, receptor-binding domain"/>
    <property type="match status" value="1"/>
</dbReference>
<dbReference type="PANTHER" id="PTHR11412:SF136">
    <property type="entry name" value="CD109 ANTIGEN"/>
    <property type="match status" value="1"/>
</dbReference>
<evidence type="ECO:0000256" key="5">
    <source>
        <dbReference type="ARBA" id="ARBA00057615"/>
    </source>
</evidence>
<dbReference type="InterPro" id="IPR013783">
    <property type="entry name" value="Ig-like_fold"/>
</dbReference>
<feature type="chain" id="PRO_5002418745" description="TEP1-F" evidence="8">
    <location>
        <begin position="19"/>
        <end position="1465"/>
    </location>
</feature>
<evidence type="ECO:0000256" key="7">
    <source>
        <dbReference type="ARBA" id="ARBA00078071"/>
    </source>
</evidence>
<dbReference type="InterPro" id="IPR001599">
    <property type="entry name" value="Macroglobln_a2"/>
</dbReference>
<dbReference type="InterPro" id="IPR009048">
    <property type="entry name" value="A-macroglobulin_rcpt-bd"/>
</dbReference>
<accession>A0A0E4B7X5</accession>
<name>A0A0E4B7X5_9CHEL</name>
<evidence type="ECO:0000256" key="1">
    <source>
        <dbReference type="ARBA" id="ARBA00022729"/>
    </source>
</evidence>
<feature type="signal peptide" evidence="8">
    <location>
        <begin position="1"/>
        <end position="18"/>
    </location>
</feature>
<dbReference type="InterPro" id="IPR041555">
    <property type="entry name" value="MG3"/>
</dbReference>
<dbReference type="InterPro" id="IPR036595">
    <property type="entry name" value="A-macroglobulin_rcpt-bd_sf"/>
</dbReference>
<keyword evidence="2" id="KW-0882">Thioester bond</keyword>
<dbReference type="InterPro" id="IPR047565">
    <property type="entry name" value="Alpha-macroglob_thiol-ester_cl"/>
</dbReference>
<dbReference type="SMART" id="SM01359">
    <property type="entry name" value="A2M_N_2"/>
    <property type="match status" value="1"/>
</dbReference>
<dbReference type="PROSITE" id="PS00477">
    <property type="entry name" value="ALPHA_2_MACROGLOBULIN"/>
    <property type="match status" value="1"/>
</dbReference>
<evidence type="ECO:0000256" key="4">
    <source>
        <dbReference type="ARBA" id="ARBA00023180"/>
    </source>
</evidence>
<keyword evidence="1 8" id="KW-0732">Signal</keyword>
<comment type="subunit">
    <text evidence="6">Heterodimer of a TEP1-N chain and an TEP1-C chain non-covalently linked. Forms a complex composed of TEP1-N and TEP1-C heterodimer, LRIM1 and APL1C; the interaction stabilizes TEP1-N and TEP1-C heterodimer, prevents its binding to tissues while circulating in the hemolymph and protects the thioester bond from hydrolysis. Mature TEP1 and to a lesser extent full-length TEP1 interact with SPCLIP1; the interaction is induced by microbial infection.</text>
</comment>
<evidence type="ECO:0000259" key="11">
    <source>
        <dbReference type="SMART" id="SM01361"/>
    </source>
</evidence>
<dbReference type="InterPro" id="IPR041813">
    <property type="entry name" value="A2M_TED"/>
</dbReference>
<proteinExistence type="evidence at transcript level"/>
<keyword evidence="4" id="KW-0325">Glycoprotein</keyword>
<dbReference type="Gene3D" id="2.60.40.10">
    <property type="entry name" value="Immunoglobulins"/>
    <property type="match status" value="2"/>
</dbReference>
<protein>
    <recommendedName>
        <fullName evidence="7">TEP1-F</fullName>
    </recommendedName>
</protein>
<evidence type="ECO:0000256" key="2">
    <source>
        <dbReference type="ARBA" id="ARBA00022966"/>
    </source>
</evidence>
<dbReference type="Gene3D" id="6.20.50.160">
    <property type="match status" value="1"/>
</dbReference>
<dbReference type="Pfam" id="PF07703">
    <property type="entry name" value="A2M_BRD"/>
    <property type="match status" value="1"/>
</dbReference>
<feature type="domain" description="Alpha-2-macroglobulin bait region" evidence="9">
    <location>
        <begin position="434"/>
        <end position="569"/>
    </location>
</feature>
<dbReference type="Pfam" id="PF07677">
    <property type="entry name" value="A2M_recep"/>
    <property type="match status" value="1"/>
</dbReference>